<dbReference type="GO" id="GO:0005634">
    <property type="term" value="C:nucleus"/>
    <property type="evidence" value="ECO:0007669"/>
    <property type="project" value="UniProtKB-SubCell"/>
</dbReference>
<evidence type="ECO:0000259" key="12">
    <source>
        <dbReference type="PROSITE" id="PS50157"/>
    </source>
</evidence>
<evidence type="ECO:0000313" key="13">
    <source>
        <dbReference type="EMBL" id="KAJ4920750.1"/>
    </source>
</evidence>
<evidence type="ECO:0000256" key="11">
    <source>
        <dbReference type="PROSITE-ProRule" id="PRU00042"/>
    </source>
</evidence>
<keyword evidence="14" id="KW-1185">Reference proteome</keyword>
<sequence length="98" mass="11044">MKYARPGLPAFSQEVLRKWKNEVKLQRKVQCPNQGCCSVYTSVSGLKAHLGLCNKGDFEAGKYRCLICNKEFNSESGVKYHINSVHSQVKAHLSNRSL</sequence>
<dbReference type="GO" id="GO:0008270">
    <property type="term" value="F:zinc ion binding"/>
    <property type="evidence" value="ECO:0007669"/>
    <property type="project" value="UniProtKB-KW"/>
</dbReference>
<keyword evidence="6" id="KW-0862">Zinc</keyword>
<keyword evidence="4" id="KW-0677">Repeat</keyword>
<dbReference type="SUPFAM" id="SSF57667">
    <property type="entry name" value="beta-beta-alpha zinc fingers"/>
    <property type="match status" value="2"/>
</dbReference>
<dbReference type="EMBL" id="JAPTMU010000170">
    <property type="protein sequence ID" value="KAJ4920750.1"/>
    <property type="molecule type" value="Genomic_DNA"/>
</dbReference>
<evidence type="ECO:0000256" key="5">
    <source>
        <dbReference type="ARBA" id="ARBA00022771"/>
    </source>
</evidence>
<evidence type="ECO:0000256" key="10">
    <source>
        <dbReference type="ARBA" id="ARBA00023242"/>
    </source>
</evidence>
<dbReference type="GO" id="GO:0003677">
    <property type="term" value="F:DNA binding"/>
    <property type="evidence" value="ECO:0007669"/>
    <property type="project" value="UniProtKB-KW"/>
</dbReference>
<proteinExistence type="inferred from homology"/>
<evidence type="ECO:0000256" key="4">
    <source>
        <dbReference type="ARBA" id="ARBA00022737"/>
    </source>
</evidence>
<dbReference type="FunFam" id="3.30.160.60:FF:000270">
    <property type="entry name" value="Zinc finger protein 512"/>
    <property type="match status" value="1"/>
</dbReference>
<dbReference type="PROSITE" id="PS50157">
    <property type="entry name" value="ZINC_FINGER_C2H2_2"/>
    <property type="match status" value="1"/>
</dbReference>
<dbReference type="PANTHER" id="PTHR22979:SF2">
    <property type="entry name" value="ZINC FINGER PROTEIN 512"/>
    <property type="match status" value="1"/>
</dbReference>
<evidence type="ECO:0000256" key="6">
    <source>
        <dbReference type="ARBA" id="ARBA00022833"/>
    </source>
</evidence>
<protein>
    <recommendedName>
        <fullName evidence="12">C2H2-type domain-containing protein</fullName>
    </recommendedName>
</protein>
<dbReference type="AlphaFoldDB" id="A0AAD6A946"/>
<dbReference type="InterPro" id="IPR022755">
    <property type="entry name" value="Znf_C2H2_jaz"/>
</dbReference>
<dbReference type="InterPro" id="IPR052274">
    <property type="entry name" value="Krueppel_C2H2_Zn-finger"/>
</dbReference>
<keyword evidence="5 11" id="KW-0863">Zinc-finger</keyword>
<keyword evidence="9" id="KW-0804">Transcription</keyword>
<evidence type="ECO:0000313" key="14">
    <source>
        <dbReference type="Proteomes" id="UP001219934"/>
    </source>
</evidence>
<dbReference type="InterPro" id="IPR036236">
    <property type="entry name" value="Znf_C2H2_sf"/>
</dbReference>
<dbReference type="InterPro" id="IPR048408">
    <property type="entry name" value="ZNF512_C2HC"/>
</dbReference>
<keyword evidence="10" id="KW-0539">Nucleus</keyword>
<name>A0AAD6A946_9TELE</name>
<evidence type="ECO:0000256" key="2">
    <source>
        <dbReference type="ARBA" id="ARBA00006991"/>
    </source>
</evidence>
<keyword evidence="3" id="KW-0479">Metal-binding</keyword>
<dbReference type="PANTHER" id="PTHR22979">
    <property type="entry name" value="ZINC FINGER PROTEIN-RELATED"/>
    <property type="match status" value="1"/>
</dbReference>
<comment type="subcellular location">
    <subcellularLocation>
        <location evidence="1">Nucleus</location>
    </subcellularLocation>
</comment>
<feature type="domain" description="C2H2-type" evidence="12">
    <location>
        <begin position="63"/>
        <end position="91"/>
    </location>
</feature>
<reference evidence="13" key="1">
    <citation type="submission" date="2022-11" db="EMBL/GenBank/DDBJ databases">
        <title>Chromosome-level genome of Pogonophryne albipinna.</title>
        <authorList>
            <person name="Jo E."/>
        </authorList>
    </citation>
    <scope>NUCLEOTIDE SEQUENCE</scope>
    <source>
        <strain evidence="13">SGF0006</strain>
        <tissue evidence="13">Muscle</tissue>
    </source>
</reference>
<dbReference type="InterPro" id="IPR013087">
    <property type="entry name" value="Znf_C2H2_type"/>
</dbReference>
<keyword evidence="7" id="KW-0805">Transcription regulation</keyword>
<organism evidence="13 14">
    <name type="scientific">Pogonophryne albipinna</name>
    <dbReference type="NCBI Taxonomy" id="1090488"/>
    <lineage>
        <taxon>Eukaryota</taxon>
        <taxon>Metazoa</taxon>
        <taxon>Chordata</taxon>
        <taxon>Craniata</taxon>
        <taxon>Vertebrata</taxon>
        <taxon>Euteleostomi</taxon>
        <taxon>Actinopterygii</taxon>
        <taxon>Neopterygii</taxon>
        <taxon>Teleostei</taxon>
        <taxon>Neoteleostei</taxon>
        <taxon>Acanthomorphata</taxon>
        <taxon>Eupercaria</taxon>
        <taxon>Perciformes</taxon>
        <taxon>Notothenioidei</taxon>
        <taxon>Pogonophryne</taxon>
    </lineage>
</organism>
<dbReference type="Proteomes" id="UP001219934">
    <property type="component" value="Unassembled WGS sequence"/>
</dbReference>
<comment type="caution">
    <text evidence="13">The sequence shown here is derived from an EMBL/GenBank/DDBJ whole genome shotgun (WGS) entry which is preliminary data.</text>
</comment>
<evidence type="ECO:0000256" key="9">
    <source>
        <dbReference type="ARBA" id="ARBA00023163"/>
    </source>
</evidence>
<gene>
    <name evidence="13" type="ORF">JOQ06_027765</name>
</gene>
<evidence type="ECO:0000256" key="7">
    <source>
        <dbReference type="ARBA" id="ARBA00023015"/>
    </source>
</evidence>
<dbReference type="Pfam" id="PF12171">
    <property type="entry name" value="zf-C2H2_jaz"/>
    <property type="match status" value="1"/>
</dbReference>
<evidence type="ECO:0000256" key="8">
    <source>
        <dbReference type="ARBA" id="ARBA00023125"/>
    </source>
</evidence>
<comment type="similarity">
    <text evidence="2">Belongs to the krueppel C2H2-type zinc-finger protein family.</text>
</comment>
<dbReference type="SMART" id="SM00355">
    <property type="entry name" value="ZnF_C2H2"/>
    <property type="match status" value="2"/>
</dbReference>
<dbReference type="Gene3D" id="3.30.160.60">
    <property type="entry name" value="Classic Zinc Finger"/>
    <property type="match status" value="1"/>
</dbReference>
<evidence type="ECO:0000256" key="1">
    <source>
        <dbReference type="ARBA" id="ARBA00004123"/>
    </source>
</evidence>
<evidence type="ECO:0000256" key="3">
    <source>
        <dbReference type="ARBA" id="ARBA00022723"/>
    </source>
</evidence>
<dbReference type="PROSITE" id="PS00028">
    <property type="entry name" value="ZINC_FINGER_C2H2_1"/>
    <property type="match status" value="1"/>
</dbReference>
<accession>A0AAD6A946</accession>
<dbReference type="Pfam" id="PF21276">
    <property type="entry name" value="ZNF512_C2HC"/>
    <property type="match status" value="1"/>
</dbReference>
<keyword evidence="8" id="KW-0238">DNA-binding</keyword>